<dbReference type="PROSITE" id="PS00878">
    <property type="entry name" value="ODR_DC_2_1"/>
    <property type="match status" value="1"/>
</dbReference>
<gene>
    <name evidence="12" type="ORF">GCM10010123_19220</name>
</gene>
<evidence type="ECO:0000256" key="8">
    <source>
        <dbReference type="ARBA" id="ARBA00049127"/>
    </source>
</evidence>
<dbReference type="Pfam" id="PF02784">
    <property type="entry name" value="Orn_Arg_deC_N"/>
    <property type="match status" value="1"/>
</dbReference>
<evidence type="ECO:0000259" key="11">
    <source>
        <dbReference type="Pfam" id="PF02784"/>
    </source>
</evidence>
<dbReference type="PANTHER" id="PTHR11482:SF6">
    <property type="entry name" value="ORNITHINE DECARBOXYLASE 1-RELATED"/>
    <property type="match status" value="1"/>
</dbReference>
<dbReference type="PRINTS" id="PR01179">
    <property type="entry name" value="ODADCRBXLASE"/>
</dbReference>
<dbReference type="RefSeq" id="WP_229783464.1">
    <property type="nucleotide sequence ID" value="NZ_BMQB01000003.1"/>
</dbReference>
<reference evidence="12" key="2">
    <citation type="submission" date="2020-09" db="EMBL/GenBank/DDBJ databases">
        <authorList>
            <person name="Sun Q."/>
            <person name="Ohkuma M."/>
        </authorList>
    </citation>
    <scope>NUCLEOTIDE SEQUENCE</scope>
    <source>
        <strain evidence="12">JCM 3090</strain>
    </source>
</reference>
<keyword evidence="13" id="KW-1185">Reference proteome</keyword>
<keyword evidence="3" id="KW-0210">Decarboxylase</keyword>
<dbReference type="InterPro" id="IPR029066">
    <property type="entry name" value="PLP-binding_barrel"/>
</dbReference>
<feature type="active site" description="Proton donor" evidence="9">
    <location>
        <position position="363"/>
    </location>
</feature>
<evidence type="ECO:0000313" key="12">
    <source>
        <dbReference type="EMBL" id="GGJ89654.1"/>
    </source>
</evidence>
<name>A0A8J3F8T6_9ACTN</name>
<protein>
    <recommendedName>
        <fullName evidence="7">ornithine decarboxylase</fullName>
        <ecNumber evidence="7">4.1.1.17</ecNumber>
    </recommendedName>
</protein>
<reference evidence="12" key="1">
    <citation type="journal article" date="2014" name="Int. J. Syst. Evol. Microbiol.">
        <title>Complete genome sequence of Corynebacterium casei LMG S-19264T (=DSM 44701T), isolated from a smear-ripened cheese.</title>
        <authorList>
            <consortium name="US DOE Joint Genome Institute (JGI-PGF)"/>
            <person name="Walter F."/>
            <person name="Albersmeier A."/>
            <person name="Kalinowski J."/>
            <person name="Ruckert C."/>
        </authorList>
    </citation>
    <scope>NUCLEOTIDE SEQUENCE</scope>
    <source>
        <strain evidence="12">JCM 3090</strain>
    </source>
</reference>
<dbReference type="Proteomes" id="UP000649739">
    <property type="component" value="Unassembled WGS sequence"/>
</dbReference>
<organism evidence="12 13">
    <name type="scientific">Pilimelia anulata</name>
    <dbReference type="NCBI Taxonomy" id="53371"/>
    <lineage>
        <taxon>Bacteria</taxon>
        <taxon>Bacillati</taxon>
        <taxon>Actinomycetota</taxon>
        <taxon>Actinomycetes</taxon>
        <taxon>Micromonosporales</taxon>
        <taxon>Micromonosporaceae</taxon>
        <taxon>Pilimelia</taxon>
    </lineage>
</organism>
<keyword evidence="5" id="KW-0456">Lyase</keyword>
<evidence type="ECO:0000256" key="9">
    <source>
        <dbReference type="PIRSR" id="PIRSR600183-50"/>
    </source>
</evidence>
<dbReference type="GO" id="GO:0033387">
    <property type="term" value="P:putrescine biosynthetic process from arginine, via ornithine"/>
    <property type="evidence" value="ECO:0007669"/>
    <property type="project" value="TreeGrafter"/>
</dbReference>
<keyword evidence="4 9" id="KW-0663">Pyridoxal phosphate</keyword>
<dbReference type="Gene3D" id="2.40.37.10">
    <property type="entry name" value="Lyase, Ornithine Decarboxylase, Chain A, domain 1"/>
    <property type="match status" value="1"/>
</dbReference>
<feature type="region of interest" description="Disordered" evidence="10">
    <location>
        <begin position="1"/>
        <end position="36"/>
    </location>
</feature>
<dbReference type="PRINTS" id="PR01182">
    <property type="entry name" value="ORNDCRBXLASE"/>
</dbReference>
<proteinExistence type="inferred from homology"/>
<evidence type="ECO:0000256" key="5">
    <source>
        <dbReference type="ARBA" id="ARBA00023239"/>
    </source>
</evidence>
<feature type="modified residue" description="N6-(pyridoxal phosphate)lysine" evidence="9">
    <location>
        <position position="84"/>
    </location>
</feature>
<dbReference type="InterPro" id="IPR022653">
    <property type="entry name" value="De-COase2_pyr-phos_BS"/>
</dbReference>
<comment type="cofactor">
    <cofactor evidence="1 9">
        <name>pyridoxal 5'-phosphate</name>
        <dbReference type="ChEBI" id="CHEBI:597326"/>
    </cofactor>
</comment>
<evidence type="ECO:0000313" key="13">
    <source>
        <dbReference type="Proteomes" id="UP000649739"/>
    </source>
</evidence>
<dbReference type="CDD" id="cd00622">
    <property type="entry name" value="PLPDE_III_ODC"/>
    <property type="match status" value="1"/>
</dbReference>
<evidence type="ECO:0000256" key="3">
    <source>
        <dbReference type="ARBA" id="ARBA00022793"/>
    </source>
</evidence>
<dbReference type="SUPFAM" id="SSF51419">
    <property type="entry name" value="PLP-binding barrel"/>
    <property type="match status" value="1"/>
</dbReference>
<dbReference type="SUPFAM" id="SSF50621">
    <property type="entry name" value="Alanine racemase C-terminal domain-like"/>
    <property type="match status" value="1"/>
</dbReference>
<dbReference type="GO" id="GO:0004586">
    <property type="term" value="F:ornithine decarboxylase activity"/>
    <property type="evidence" value="ECO:0007669"/>
    <property type="project" value="UniProtKB-EC"/>
</dbReference>
<dbReference type="EMBL" id="BMQB01000003">
    <property type="protein sequence ID" value="GGJ89654.1"/>
    <property type="molecule type" value="Genomic_DNA"/>
</dbReference>
<evidence type="ECO:0000256" key="10">
    <source>
        <dbReference type="SAM" id="MobiDB-lite"/>
    </source>
</evidence>
<dbReference type="GO" id="GO:0005737">
    <property type="term" value="C:cytoplasm"/>
    <property type="evidence" value="ECO:0007669"/>
    <property type="project" value="TreeGrafter"/>
</dbReference>
<sequence length="420" mass="45185">MTTIPTRDPRTDDLGSRPTMPTALTGHRAQPRLPGHWPTSLTPDYLGLIDIPTPYLVTDLDALADRYARFSDALPDVATFFAMKCNSTPEILQALHRQGASFEVASIGELHALQALGVDPAGVLYSNPIKPPAHVAAAHAAGLWRFGVDSVGELHKIARYAPGSAVYLRLRVDDSTSVFPLSRKFGAELSGARELLLTARRLGLRPYGLTFHVGSQCANPSAWRQAIAAAGTLMSQALEDGIRLEMLNLGGGFPARYVAAVPSITEIATIIEGALRDLLPYRPELIAAEPGRHLVAETSVMATTVLGREVRAGENWLYVDVGAYNGLMETQQTVNGWQFPLWTSLADHHDVPHVPFTVTGPSCDSSDTMFYGVSLPERLDVGDTLYIGSAGAYTLSYASRFNGFAPPTPLFVGDGHVGGR</sequence>
<feature type="domain" description="Orn/DAP/Arg decarboxylase 2 N-terminal" evidence="11">
    <location>
        <begin position="62"/>
        <end position="296"/>
    </location>
</feature>
<dbReference type="Gene3D" id="3.20.20.10">
    <property type="entry name" value="Alanine racemase"/>
    <property type="match status" value="1"/>
</dbReference>
<evidence type="ECO:0000256" key="4">
    <source>
        <dbReference type="ARBA" id="ARBA00022898"/>
    </source>
</evidence>
<dbReference type="InterPro" id="IPR000183">
    <property type="entry name" value="Orn/DAP/Arg_de-COase"/>
</dbReference>
<dbReference type="InterPro" id="IPR002433">
    <property type="entry name" value="Orn_de-COase"/>
</dbReference>
<comment type="pathway">
    <text evidence="6">Amine and polyamine biosynthesis; putrescine biosynthesis via L-ornithine pathway; putrescine from L-ornithine: step 1/1.</text>
</comment>
<dbReference type="PANTHER" id="PTHR11482">
    <property type="entry name" value="ARGININE/DIAMINOPIMELATE/ORNITHINE DECARBOXYLASE"/>
    <property type="match status" value="1"/>
</dbReference>
<dbReference type="InterPro" id="IPR022644">
    <property type="entry name" value="De-COase2_N"/>
</dbReference>
<accession>A0A8J3F8T6</accession>
<comment type="catalytic activity">
    <reaction evidence="8">
        <text>L-ornithine + H(+) = putrescine + CO2</text>
        <dbReference type="Rhea" id="RHEA:22964"/>
        <dbReference type="ChEBI" id="CHEBI:15378"/>
        <dbReference type="ChEBI" id="CHEBI:16526"/>
        <dbReference type="ChEBI" id="CHEBI:46911"/>
        <dbReference type="ChEBI" id="CHEBI:326268"/>
        <dbReference type="EC" id="4.1.1.17"/>
    </reaction>
</comment>
<evidence type="ECO:0000256" key="2">
    <source>
        <dbReference type="ARBA" id="ARBA00008872"/>
    </source>
</evidence>
<evidence type="ECO:0000256" key="6">
    <source>
        <dbReference type="ARBA" id="ARBA00034115"/>
    </source>
</evidence>
<comment type="caution">
    <text evidence="12">The sequence shown here is derived from an EMBL/GenBank/DDBJ whole genome shotgun (WGS) entry which is preliminary data.</text>
</comment>
<dbReference type="AlphaFoldDB" id="A0A8J3F8T6"/>
<dbReference type="FunFam" id="3.20.20.10:FF:000008">
    <property type="entry name" value="Ornithine decarboxylase"/>
    <property type="match status" value="1"/>
</dbReference>
<comment type="similarity">
    <text evidence="2">Belongs to the Orn/Lys/Arg decarboxylase class-II family.</text>
</comment>
<evidence type="ECO:0000256" key="7">
    <source>
        <dbReference type="ARBA" id="ARBA00034138"/>
    </source>
</evidence>
<dbReference type="EC" id="4.1.1.17" evidence="7"/>
<dbReference type="InterPro" id="IPR009006">
    <property type="entry name" value="Ala_racemase/Decarboxylase_C"/>
</dbReference>
<evidence type="ECO:0000256" key="1">
    <source>
        <dbReference type="ARBA" id="ARBA00001933"/>
    </source>
</evidence>